<sequence>MSVGGPEVRKAAGAALDAGTPEALSAFLTMGLAEARARDAAAGQGGNGTGGTAADLASTGTAAPVGALAVGGATAIALGAGTLVAARRRQESRPAVTRPVVAAVPRP</sequence>
<proteinExistence type="predicted"/>
<feature type="region of interest" description="Disordered" evidence="1">
    <location>
        <begin position="87"/>
        <end position="107"/>
    </location>
</feature>
<keyword evidence="2" id="KW-0472">Membrane</keyword>
<dbReference type="InterPro" id="IPR005506">
    <property type="entry name" value="DUF312_ALF"/>
</dbReference>
<name>A0A9W6UY76_9ACTN</name>
<protein>
    <recommendedName>
        <fullName evidence="5">Gram-positive cocci surface proteins LPxTG domain-containing protein</fullName>
    </recommendedName>
</protein>
<feature type="compositionally biased region" description="Low complexity" evidence="1">
    <location>
        <begin position="93"/>
        <end position="107"/>
    </location>
</feature>
<reference evidence="3" key="1">
    <citation type="submission" date="2023-02" db="EMBL/GenBank/DDBJ databases">
        <title>Kitasatospora phosalacinea NBRC 14627.</title>
        <authorList>
            <person name="Ichikawa N."/>
            <person name="Sato H."/>
            <person name="Tonouchi N."/>
        </authorList>
    </citation>
    <scope>NUCLEOTIDE SEQUENCE</scope>
    <source>
        <strain evidence="3">NBRC 14627</strain>
    </source>
</reference>
<evidence type="ECO:0008006" key="5">
    <source>
        <dbReference type="Google" id="ProtNLM"/>
    </source>
</evidence>
<evidence type="ECO:0000313" key="3">
    <source>
        <dbReference type="EMBL" id="GLW68401.1"/>
    </source>
</evidence>
<accession>A0A9W6UY76</accession>
<dbReference type="Proteomes" id="UP001165041">
    <property type="component" value="Unassembled WGS sequence"/>
</dbReference>
<evidence type="ECO:0000256" key="2">
    <source>
        <dbReference type="SAM" id="Phobius"/>
    </source>
</evidence>
<dbReference type="AlphaFoldDB" id="A0A9W6UY76"/>
<evidence type="ECO:0000313" key="4">
    <source>
        <dbReference type="Proteomes" id="UP001165041"/>
    </source>
</evidence>
<organism evidence="3 4">
    <name type="scientific">Kitasatospora phosalacinea</name>
    <dbReference type="NCBI Taxonomy" id="2065"/>
    <lineage>
        <taxon>Bacteria</taxon>
        <taxon>Bacillati</taxon>
        <taxon>Actinomycetota</taxon>
        <taxon>Actinomycetes</taxon>
        <taxon>Kitasatosporales</taxon>
        <taxon>Streptomycetaceae</taxon>
        <taxon>Kitasatospora</taxon>
    </lineage>
</organism>
<dbReference type="NCBIfam" id="TIGR01167">
    <property type="entry name" value="LPXTG_anchor"/>
    <property type="match status" value="1"/>
</dbReference>
<dbReference type="EMBL" id="BSSA01000001">
    <property type="protein sequence ID" value="GLW68401.1"/>
    <property type="molecule type" value="Genomic_DNA"/>
</dbReference>
<comment type="caution">
    <text evidence="3">The sequence shown here is derived from an EMBL/GenBank/DDBJ whole genome shotgun (WGS) entry which is preliminary data.</text>
</comment>
<keyword evidence="2" id="KW-1133">Transmembrane helix</keyword>
<keyword evidence="2" id="KW-0812">Transmembrane</keyword>
<evidence type="ECO:0000256" key="1">
    <source>
        <dbReference type="SAM" id="MobiDB-lite"/>
    </source>
</evidence>
<dbReference type="Pfam" id="PF03752">
    <property type="entry name" value="ALF"/>
    <property type="match status" value="1"/>
</dbReference>
<gene>
    <name evidence="3" type="ORF">Kpho02_07000</name>
</gene>
<feature type="transmembrane region" description="Helical" evidence="2">
    <location>
        <begin position="65"/>
        <end position="86"/>
    </location>
</feature>